<name>A0ABR0T1J1_9HYPO</name>
<comment type="caution">
    <text evidence="2">The sequence shown here is derived from an EMBL/GenBank/DDBJ whole genome shotgun (WGS) entry which is preliminary data.</text>
</comment>
<evidence type="ECO:0000313" key="2">
    <source>
        <dbReference type="EMBL" id="KAK5997846.1"/>
    </source>
</evidence>
<sequence>MPKFLVPQSTDIYPSRDISYRTLIYNDLSRNPPRFSVQGYIRALELYGNEAEFLKEIKSIHHNWYTWVVNNPGILDSYRRTCRGKDLDWERGTVMEGIYNSNIASPNPSEYPPAQKEMPSQKRNTCGQFQMASPRPENIIVVDRPEHLATAPGNLVFREGQFKENMRGIISIASLMAYAVEDLVLDPAAVTEKDRQDVATILSCVGGADAVKKFAKKMHEGIKQNSTPSTSSRLSRVFGTPDKPSAQGNNKARILFTSENPIAPTKHSAEEAGFAAITESARKKAMAKTVEVSVSDLPLVVRETWTPPLIDLEWQNPVKYKQLLDSFTDYFSSTNWDSSAITASCYETASDEERRYADQFIKHHFIQLQQEFGATAPVGIVHDLFFTAAHVAANHSFYPSWNEGTWYFAFNKMRDSSGRTTRQSLLQKVDWPILYYIFKGGCSTAWRLLVEPGNIRDAETVRLLPKAEDLSFIRLYVGQSVNINGRIRQHQNHFANPNQNSLLYTIARQPNRMIEFFSLGTADDTWAQAEDKAEWLNIGEQFWSVLLQTLQPTALDEWMPAEIARATVAGLNVALPIHQSEGDRAKKGFATLFKSDDPEIREYAVRVSTAAGELGRQSQRQNGFRDLVIGNRNSARSNQGKYWRNADPALGDAPSMEVICATCMDPAGIRMDTMPTYTITSGIYVARGKKWCVNCCKRDGKDKTTFKPTGSVSFVRGNMLHKIAL</sequence>
<feature type="compositionally biased region" description="Polar residues" evidence="1">
    <location>
        <begin position="223"/>
        <end position="234"/>
    </location>
</feature>
<dbReference type="CDD" id="cd00719">
    <property type="entry name" value="GIY-YIG_SF"/>
    <property type="match status" value="1"/>
</dbReference>
<proteinExistence type="predicted"/>
<gene>
    <name evidence="2" type="ORF">PT974_00210</name>
</gene>
<keyword evidence="3" id="KW-1185">Reference proteome</keyword>
<dbReference type="EMBL" id="JAVFKD010000001">
    <property type="protein sequence ID" value="KAK5997846.1"/>
    <property type="molecule type" value="Genomic_DNA"/>
</dbReference>
<dbReference type="Proteomes" id="UP001338125">
    <property type="component" value="Unassembled WGS sequence"/>
</dbReference>
<protein>
    <submittedName>
        <fullName evidence="2">Uncharacterized protein</fullName>
    </submittedName>
</protein>
<feature type="region of interest" description="Disordered" evidence="1">
    <location>
        <begin position="221"/>
        <end position="249"/>
    </location>
</feature>
<accession>A0ABR0T1J1</accession>
<evidence type="ECO:0000313" key="3">
    <source>
        <dbReference type="Proteomes" id="UP001338125"/>
    </source>
</evidence>
<evidence type="ECO:0000256" key="1">
    <source>
        <dbReference type="SAM" id="MobiDB-lite"/>
    </source>
</evidence>
<organism evidence="2 3">
    <name type="scientific">Cladobotryum mycophilum</name>
    <dbReference type="NCBI Taxonomy" id="491253"/>
    <lineage>
        <taxon>Eukaryota</taxon>
        <taxon>Fungi</taxon>
        <taxon>Dikarya</taxon>
        <taxon>Ascomycota</taxon>
        <taxon>Pezizomycotina</taxon>
        <taxon>Sordariomycetes</taxon>
        <taxon>Hypocreomycetidae</taxon>
        <taxon>Hypocreales</taxon>
        <taxon>Hypocreaceae</taxon>
        <taxon>Cladobotryum</taxon>
    </lineage>
</organism>
<reference evidence="2 3" key="1">
    <citation type="submission" date="2024-01" db="EMBL/GenBank/DDBJ databases">
        <title>Complete genome of Cladobotryum mycophilum ATHUM6906.</title>
        <authorList>
            <person name="Christinaki A.C."/>
            <person name="Myridakis A.I."/>
            <person name="Kouvelis V.N."/>
        </authorList>
    </citation>
    <scope>NUCLEOTIDE SEQUENCE [LARGE SCALE GENOMIC DNA]</scope>
    <source>
        <strain evidence="2 3">ATHUM6906</strain>
    </source>
</reference>